<dbReference type="OrthoDB" id="6465600at2"/>
<accession>A0A1B8HN21</accession>
<reference evidence="2" key="1">
    <citation type="submission" date="2016-06" db="EMBL/GenBank/DDBJ databases">
        <authorList>
            <person name="Butler K."/>
        </authorList>
    </citation>
    <scope>NUCLEOTIDE SEQUENCE [LARGE SCALE GENOMIC DNA]</scope>
    <source>
        <strain evidence="2">GCSL-Mp20</strain>
    </source>
</reference>
<gene>
    <name evidence="1" type="ORF">AYY18_02545</name>
</gene>
<organism evidence="1 2">
    <name type="scientific">Morganella psychrotolerans</name>
    <dbReference type="NCBI Taxonomy" id="368603"/>
    <lineage>
        <taxon>Bacteria</taxon>
        <taxon>Pseudomonadati</taxon>
        <taxon>Pseudomonadota</taxon>
        <taxon>Gammaproteobacteria</taxon>
        <taxon>Enterobacterales</taxon>
        <taxon>Morganellaceae</taxon>
        <taxon>Morganella</taxon>
    </lineage>
</organism>
<comment type="caution">
    <text evidence="1">The sequence shown here is derived from an EMBL/GenBank/DDBJ whole genome shotgun (WGS) entry which is preliminary data.</text>
</comment>
<sequence>MSSFNRILPVSNITSITELLADFAGREQSAHQSLTLPGATRKDLRDKTQALNSKKIAADTSDVVMILENQALMAQWHTEIGFYSRMLHLTLNAADTVIKGQ</sequence>
<protein>
    <submittedName>
        <fullName evidence="1">Uncharacterized protein</fullName>
    </submittedName>
</protein>
<evidence type="ECO:0000313" key="1">
    <source>
        <dbReference type="EMBL" id="OBU10845.1"/>
    </source>
</evidence>
<keyword evidence="2" id="KW-1185">Reference proteome</keyword>
<dbReference type="Proteomes" id="UP000092377">
    <property type="component" value="Unassembled WGS sequence"/>
</dbReference>
<name>A0A1B8HN21_9GAMM</name>
<evidence type="ECO:0000313" key="2">
    <source>
        <dbReference type="Proteomes" id="UP000092377"/>
    </source>
</evidence>
<proteinExistence type="predicted"/>
<dbReference type="EMBL" id="LZEY01000012">
    <property type="protein sequence ID" value="OBU10845.1"/>
    <property type="molecule type" value="Genomic_DNA"/>
</dbReference>
<dbReference type="AlphaFoldDB" id="A0A1B8HN21"/>